<dbReference type="EMBL" id="CM055100">
    <property type="protein sequence ID" value="KAJ7543302.1"/>
    <property type="molecule type" value="Genomic_DNA"/>
</dbReference>
<protein>
    <submittedName>
        <fullName evidence="1">Uncharacterized protein</fullName>
    </submittedName>
</protein>
<accession>A0ACC2CNN9</accession>
<name>A0ACC2CNN9_DIPCM</name>
<comment type="caution">
    <text evidence="1">The sequence shown here is derived from an EMBL/GenBank/DDBJ whole genome shotgun (WGS) entry which is preliminary data.</text>
</comment>
<organism evidence="1 2">
    <name type="scientific">Diphasiastrum complanatum</name>
    <name type="common">Issler's clubmoss</name>
    <name type="synonym">Lycopodium complanatum</name>
    <dbReference type="NCBI Taxonomy" id="34168"/>
    <lineage>
        <taxon>Eukaryota</taxon>
        <taxon>Viridiplantae</taxon>
        <taxon>Streptophyta</taxon>
        <taxon>Embryophyta</taxon>
        <taxon>Tracheophyta</taxon>
        <taxon>Lycopodiopsida</taxon>
        <taxon>Lycopodiales</taxon>
        <taxon>Lycopodiaceae</taxon>
        <taxon>Lycopodioideae</taxon>
        <taxon>Diphasiastrum</taxon>
    </lineage>
</organism>
<keyword evidence="2" id="KW-1185">Reference proteome</keyword>
<dbReference type="Proteomes" id="UP001162992">
    <property type="component" value="Chromosome 9"/>
</dbReference>
<evidence type="ECO:0000313" key="1">
    <source>
        <dbReference type="EMBL" id="KAJ7543302.1"/>
    </source>
</evidence>
<proteinExistence type="predicted"/>
<evidence type="ECO:0000313" key="2">
    <source>
        <dbReference type="Proteomes" id="UP001162992"/>
    </source>
</evidence>
<gene>
    <name evidence="1" type="ORF">O6H91_09G032200</name>
</gene>
<sequence>MQKIGAHIGNPAKFSKASKLALQLLDAGSVTKDTADHFFDVLKAAMLQPDRATEQTLRADYLALFDAVQEKLDCFSQVHQGQIEVWLLWAKVANDLYTDDTFVFSKAAGRVRQAISSLSEPVVKENTITDNEMATADKSQDQIAESICSSANNVSGVDALESDPFGLNALLLRKSKKDERARKRREEEAAIKRAQQEIDNLATEQREALLECLKIAADRYKHPWAQTIIDMTVKYAFDNITRFSAPQREAIEKLWVSVREQQFRRKQGKSSSGKLDVTAFERLQHMYAGEKISIRRAVGSGGDRTAEQWLG</sequence>
<reference evidence="2" key="1">
    <citation type="journal article" date="2024" name="Proc. Natl. Acad. Sci. U.S.A.">
        <title>Extraordinary preservation of gene collinearity over three hundred million years revealed in homosporous lycophytes.</title>
        <authorList>
            <person name="Li C."/>
            <person name="Wickell D."/>
            <person name="Kuo L.Y."/>
            <person name="Chen X."/>
            <person name="Nie B."/>
            <person name="Liao X."/>
            <person name="Peng D."/>
            <person name="Ji J."/>
            <person name="Jenkins J."/>
            <person name="Williams M."/>
            <person name="Shu S."/>
            <person name="Plott C."/>
            <person name="Barry K."/>
            <person name="Rajasekar S."/>
            <person name="Grimwood J."/>
            <person name="Han X."/>
            <person name="Sun S."/>
            <person name="Hou Z."/>
            <person name="He W."/>
            <person name="Dai G."/>
            <person name="Sun C."/>
            <person name="Schmutz J."/>
            <person name="Leebens-Mack J.H."/>
            <person name="Li F.W."/>
            <person name="Wang L."/>
        </authorList>
    </citation>
    <scope>NUCLEOTIDE SEQUENCE [LARGE SCALE GENOMIC DNA]</scope>
    <source>
        <strain evidence="2">cv. PW_Plant_1</strain>
    </source>
</reference>